<comment type="caution">
    <text evidence="2">The sequence shown here is derived from an EMBL/GenBank/DDBJ whole genome shotgun (WGS) entry which is preliminary data.</text>
</comment>
<proteinExistence type="predicted"/>
<evidence type="ECO:0000313" key="3">
    <source>
        <dbReference type="Proteomes" id="UP000770661"/>
    </source>
</evidence>
<reference evidence="2" key="1">
    <citation type="submission" date="2020-07" db="EMBL/GenBank/DDBJ databases">
        <title>The High-quality genome of the commercially important snow crab, Chionoecetes opilio.</title>
        <authorList>
            <person name="Jeong J.-H."/>
            <person name="Ryu S."/>
        </authorList>
    </citation>
    <scope>NUCLEOTIDE SEQUENCE</scope>
    <source>
        <strain evidence="2">MADBK_172401_WGS</strain>
        <tissue evidence="2">Digestive gland</tissue>
    </source>
</reference>
<protein>
    <submittedName>
        <fullName evidence="2">Uncharacterized protein</fullName>
    </submittedName>
</protein>
<feature type="compositionally biased region" description="Basic and acidic residues" evidence="1">
    <location>
        <begin position="160"/>
        <end position="173"/>
    </location>
</feature>
<sequence length="237" mass="26554">MINLLHAGAVPFGYTSDKIECDFPGCFEDCVTTSMSCHYIPDVRGTFPLPDVILSNTPPPSPLRRARSCHTFFPDKTETLPPSPLTPPATPGFTADREAGVQALQTGLGHIQEVRRRWRDNSSHNPYHLPQLSWVLPRPPHRMSSRGHVKEDADVASETRSLRDEAEGGHKEAQQRWRLIGADLRMVADQFQLNMSKVSGKPRIEVAAHYVAPAVLGRCLAASLLCLVWWRLYNKLR</sequence>
<evidence type="ECO:0000313" key="2">
    <source>
        <dbReference type="EMBL" id="KAG0721540.1"/>
    </source>
</evidence>
<accession>A0A8J4Y5N6</accession>
<dbReference type="AlphaFoldDB" id="A0A8J4Y5N6"/>
<dbReference type="EMBL" id="JACEEZ010010961">
    <property type="protein sequence ID" value="KAG0721540.1"/>
    <property type="molecule type" value="Genomic_DNA"/>
</dbReference>
<gene>
    <name evidence="2" type="ORF">GWK47_046265</name>
</gene>
<organism evidence="2 3">
    <name type="scientific">Chionoecetes opilio</name>
    <name type="common">Atlantic snow crab</name>
    <name type="synonym">Cancer opilio</name>
    <dbReference type="NCBI Taxonomy" id="41210"/>
    <lineage>
        <taxon>Eukaryota</taxon>
        <taxon>Metazoa</taxon>
        <taxon>Ecdysozoa</taxon>
        <taxon>Arthropoda</taxon>
        <taxon>Crustacea</taxon>
        <taxon>Multicrustacea</taxon>
        <taxon>Malacostraca</taxon>
        <taxon>Eumalacostraca</taxon>
        <taxon>Eucarida</taxon>
        <taxon>Decapoda</taxon>
        <taxon>Pleocyemata</taxon>
        <taxon>Brachyura</taxon>
        <taxon>Eubrachyura</taxon>
        <taxon>Majoidea</taxon>
        <taxon>Majidae</taxon>
        <taxon>Chionoecetes</taxon>
    </lineage>
</organism>
<dbReference type="Proteomes" id="UP000770661">
    <property type="component" value="Unassembled WGS sequence"/>
</dbReference>
<feature type="region of interest" description="Disordered" evidence="1">
    <location>
        <begin position="143"/>
        <end position="173"/>
    </location>
</feature>
<evidence type="ECO:0000256" key="1">
    <source>
        <dbReference type="SAM" id="MobiDB-lite"/>
    </source>
</evidence>
<dbReference type="OrthoDB" id="6365758at2759"/>
<keyword evidence="3" id="KW-1185">Reference proteome</keyword>
<name>A0A8J4Y5N6_CHIOP</name>